<feature type="domain" description="HTH cro/C1-type" evidence="1">
    <location>
        <begin position="21"/>
        <end position="74"/>
    </location>
</feature>
<dbReference type="CDD" id="cd00093">
    <property type="entry name" value="HTH_XRE"/>
    <property type="match status" value="1"/>
</dbReference>
<comment type="caution">
    <text evidence="2">The sequence shown here is derived from an EMBL/GenBank/DDBJ whole genome shotgun (WGS) entry which is preliminary data.</text>
</comment>
<gene>
    <name evidence="2" type="ORF">G6W59_14125</name>
</gene>
<keyword evidence="3" id="KW-1185">Reference proteome</keyword>
<dbReference type="PROSITE" id="PS50943">
    <property type="entry name" value="HTH_CROC1"/>
    <property type="match status" value="1"/>
</dbReference>
<dbReference type="SMART" id="SM00530">
    <property type="entry name" value="HTH_XRE"/>
    <property type="match status" value="1"/>
</dbReference>
<name>A0A7Y6C9D3_9ACTN</name>
<dbReference type="EMBL" id="JAANNT010000010">
    <property type="protein sequence ID" value="NUV29446.1"/>
    <property type="molecule type" value="Genomic_DNA"/>
</dbReference>
<dbReference type="InterPro" id="IPR010982">
    <property type="entry name" value="Lambda_DNA-bd_dom_sf"/>
</dbReference>
<dbReference type="GO" id="GO:0003677">
    <property type="term" value="F:DNA binding"/>
    <property type="evidence" value="ECO:0007669"/>
    <property type="project" value="InterPro"/>
</dbReference>
<sequence length="276" mass="30366">MANRKNLNPEDSPRAAFGERLRRLREERGWNQEALSERMGYSASHISGVETGARPATAKFAASADKALGTGDALTRQWDAIANPAILDGFPAYIVQEGRAVEIRLFELGIIPGLLQSHAYAAAINGGAVQRGAITEQQAQERLALLAKRQRALERPSPPQLYAVLDESCIRQRVGGVKVMPEALDHLLDIARRPNTVIQVAPFALGERRSFYKPVTLVTLPDRAQVSYAESAHSGQLQRDTRYVAPLFTAYHQLQAEALSQADSMAMIEQVRKEIS</sequence>
<evidence type="ECO:0000313" key="2">
    <source>
        <dbReference type="EMBL" id="NUV29446.1"/>
    </source>
</evidence>
<accession>A0A7Y6C9D3</accession>
<dbReference type="RefSeq" id="WP_175458281.1">
    <property type="nucleotide sequence ID" value="NZ_JAANNT010000010.1"/>
</dbReference>
<dbReference type="AlphaFoldDB" id="A0A7Y6C9D3"/>
<protein>
    <submittedName>
        <fullName evidence="2">Helix-turn-helix domain-containing protein</fullName>
    </submittedName>
</protein>
<dbReference type="Gene3D" id="1.10.260.40">
    <property type="entry name" value="lambda repressor-like DNA-binding domains"/>
    <property type="match status" value="1"/>
</dbReference>
<reference evidence="2 3" key="1">
    <citation type="submission" date="2020-03" db="EMBL/GenBank/DDBJ databases">
        <title>Complete genome sequence of sixteen Streptomyces strains facilitates identification of candidate genes involved in plant growth-promotion in grain legumes and cereals.</title>
        <authorList>
            <person name="Gopalakrishnan S."/>
            <person name="Thakur V."/>
            <person name="Saxena R."/>
            <person name="Vadlamudi S."/>
            <person name="Purohit S."/>
            <person name="Kumar V."/>
            <person name="Rathore A."/>
            <person name="Chitikineni A."/>
            <person name="Varshney R.K."/>
        </authorList>
    </citation>
    <scope>NUCLEOTIDE SEQUENCE [LARGE SCALE GENOMIC DNA]</scope>
    <source>
        <strain evidence="2 3">KAI-180</strain>
    </source>
</reference>
<dbReference type="Proteomes" id="UP000540128">
    <property type="component" value="Unassembled WGS sequence"/>
</dbReference>
<dbReference type="Pfam" id="PF13560">
    <property type="entry name" value="HTH_31"/>
    <property type="match status" value="1"/>
</dbReference>
<evidence type="ECO:0000259" key="1">
    <source>
        <dbReference type="PROSITE" id="PS50943"/>
    </source>
</evidence>
<proteinExistence type="predicted"/>
<dbReference type="InterPro" id="IPR043917">
    <property type="entry name" value="DUF5753"/>
</dbReference>
<evidence type="ECO:0000313" key="3">
    <source>
        <dbReference type="Proteomes" id="UP000540128"/>
    </source>
</evidence>
<dbReference type="InterPro" id="IPR001387">
    <property type="entry name" value="Cro/C1-type_HTH"/>
</dbReference>
<dbReference type="Pfam" id="PF19054">
    <property type="entry name" value="DUF5753"/>
    <property type="match status" value="1"/>
</dbReference>
<organism evidence="2 3">
    <name type="scientific">Streptomyces odorifer</name>
    <dbReference type="NCBI Taxonomy" id="53450"/>
    <lineage>
        <taxon>Bacteria</taxon>
        <taxon>Bacillati</taxon>
        <taxon>Actinomycetota</taxon>
        <taxon>Actinomycetes</taxon>
        <taxon>Kitasatosporales</taxon>
        <taxon>Streptomycetaceae</taxon>
        <taxon>Streptomyces</taxon>
        <taxon>Streptomyces albidoflavus group</taxon>
    </lineage>
</organism>
<dbReference type="SUPFAM" id="SSF47413">
    <property type="entry name" value="lambda repressor-like DNA-binding domains"/>
    <property type="match status" value="1"/>
</dbReference>